<keyword evidence="4" id="KW-0862">Zinc</keyword>
<feature type="domain" description="Peptidase M16 N-terminal" evidence="7">
    <location>
        <begin position="53"/>
        <end position="158"/>
    </location>
</feature>
<gene>
    <name evidence="9" type="ORF">K6K13_00415</name>
</gene>
<dbReference type="Gene3D" id="3.30.830.10">
    <property type="entry name" value="Metalloenzyme, LuxS/M16 peptidase-like"/>
    <property type="match status" value="2"/>
</dbReference>
<dbReference type="Proteomes" id="UP000825886">
    <property type="component" value="Chromosome"/>
</dbReference>
<evidence type="ECO:0000256" key="1">
    <source>
        <dbReference type="ARBA" id="ARBA00007261"/>
    </source>
</evidence>
<name>A0ABX9ASQ3_9ENTR</name>
<keyword evidence="2" id="KW-0645">Protease</keyword>
<dbReference type="PANTHER" id="PTHR43690:SF17">
    <property type="entry name" value="PROTEIN YHJJ"/>
    <property type="match status" value="1"/>
</dbReference>
<evidence type="ECO:0000256" key="5">
    <source>
        <dbReference type="ARBA" id="ARBA00023049"/>
    </source>
</evidence>
<evidence type="ECO:0000256" key="4">
    <source>
        <dbReference type="ARBA" id="ARBA00022833"/>
    </source>
</evidence>
<dbReference type="InterPro" id="IPR050626">
    <property type="entry name" value="Peptidase_M16"/>
</dbReference>
<accession>A0ABX9ASQ3</accession>
<dbReference type="RefSeq" id="WP_222159072.1">
    <property type="nucleotide sequence ID" value="NZ_CP081864.1"/>
</dbReference>
<dbReference type="PANTHER" id="PTHR43690">
    <property type="entry name" value="NARDILYSIN"/>
    <property type="match status" value="1"/>
</dbReference>
<evidence type="ECO:0000256" key="6">
    <source>
        <dbReference type="SAM" id="SignalP"/>
    </source>
</evidence>
<feature type="chain" id="PRO_5046091867" evidence="6">
    <location>
        <begin position="25"/>
        <end position="496"/>
    </location>
</feature>
<evidence type="ECO:0000256" key="3">
    <source>
        <dbReference type="ARBA" id="ARBA00022801"/>
    </source>
</evidence>
<dbReference type="InterPro" id="IPR011765">
    <property type="entry name" value="Pept_M16_N"/>
</dbReference>
<dbReference type="SUPFAM" id="SSF63411">
    <property type="entry name" value="LuxS/MPP-like metallohydrolase"/>
    <property type="match status" value="1"/>
</dbReference>
<dbReference type="Pfam" id="PF05193">
    <property type="entry name" value="Peptidase_M16_C"/>
    <property type="match status" value="1"/>
</dbReference>
<feature type="domain" description="Peptidase M16 C-terminal" evidence="8">
    <location>
        <begin position="201"/>
        <end position="377"/>
    </location>
</feature>
<dbReference type="Pfam" id="PF00675">
    <property type="entry name" value="Peptidase_M16"/>
    <property type="match status" value="1"/>
</dbReference>
<keyword evidence="3" id="KW-0378">Hydrolase</keyword>
<organism evidence="9 10">
    <name type="scientific">Symbiopectobacterium purcellii</name>
    <dbReference type="NCBI Taxonomy" id="2871826"/>
    <lineage>
        <taxon>Bacteria</taxon>
        <taxon>Pseudomonadati</taxon>
        <taxon>Pseudomonadota</taxon>
        <taxon>Gammaproteobacteria</taxon>
        <taxon>Enterobacterales</taxon>
        <taxon>Enterobacteriaceae</taxon>
    </lineage>
</organism>
<keyword evidence="5" id="KW-0482">Metalloprotease</keyword>
<keyword evidence="10" id="KW-1185">Reference proteome</keyword>
<evidence type="ECO:0000259" key="8">
    <source>
        <dbReference type="Pfam" id="PF05193"/>
    </source>
</evidence>
<evidence type="ECO:0000259" key="7">
    <source>
        <dbReference type="Pfam" id="PF00675"/>
    </source>
</evidence>
<evidence type="ECO:0000313" key="10">
    <source>
        <dbReference type="Proteomes" id="UP000825886"/>
    </source>
</evidence>
<evidence type="ECO:0000313" key="9">
    <source>
        <dbReference type="EMBL" id="QZN96005.1"/>
    </source>
</evidence>
<proteinExistence type="inferred from homology"/>
<comment type="similarity">
    <text evidence="1">Belongs to the peptidase M16 family.</text>
</comment>
<protein>
    <submittedName>
        <fullName evidence="9">Insulinase family protein</fullName>
    </submittedName>
</protein>
<dbReference type="InterPro" id="IPR011249">
    <property type="entry name" value="Metalloenz_LuxS/M16"/>
</dbReference>
<dbReference type="InterPro" id="IPR007863">
    <property type="entry name" value="Peptidase_M16_C"/>
</dbReference>
<keyword evidence="6" id="KW-0732">Signal</keyword>
<sequence length="496" mass="54831">MQGTKIGFLVGGVLLALAGGSVQAETLQPDPAWQQGKLDNGFTWQLLTTPQRPGDRIELRLVVNAGSLAESAQQSGFAHLISRLALTPGDNLPVAQLPSLLIPEANGAKPLPPVFVSYDYTSYNLSLPNNRPELLKDALNWLAETAGGIKIDDGSIANALRIPDQVVSVPADPQDPTWRYRLKGSSLLAHDPAQNVKARPTAEMMSQFYKAWYTPDAMTLYLVGHVESRQINELISKAFVSLEGKRATPAPMPTLAPLPAEPIGFMLDKAKRDTLSLVWDMPWHPIRESQALTRYWHSDVAREALFWHVQQALEKSGLKETSVRVNCDVYYTRAQCGIHLDSPNSENAEAAVTFLAKELVTLRDKGLTQQAFDALIARKSDELSKLFATYARTSTDVLMQQRLRSQRNGVVDIAPEQYQKLRQAYLSELTLPLLNQELHQQLSQETTLMLKQQKGEQEVNTKALYEAYSKIMTPPVALEATSTAPSEAAAQTKPVQ</sequence>
<evidence type="ECO:0000256" key="2">
    <source>
        <dbReference type="ARBA" id="ARBA00022670"/>
    </source>
</evidence>
<reference evidence="9 10" key="1">
    <citation type="submission" date="2021-08" db="EMBL/GenBank/DDBJ databases">
        <title>Culture and genomic analysis of Symbiopectobacterium purcellii sp. nov. gen. nov., isolated from the leafhopper Empoasca decipiens.</title>
        <authorList>
            <person name="Nadal-Jimenez P."/>
            <person name="Siozios S."/>
            <person name="Halliday N."/>
            <person name="Camara M."/>
            <person name="Hurst G.D.D."/>
        </authorList>
    </citation>
    <scope>NUCLEOTIDE SEQUENCE [LARGE SCALE GENOMIC DNA]</scope>
    <source>
        <strain evidence="9 10">SyEd1</strain>
    </source>
</reference>
<dbReference type="EMBL" id="CP081864">
    <property type="protein sequence ID" value="QZN96005.1"/>
    <property type="molecule type" value="Genomic_DNA"/>
</dbReference>
<feature type="signal peptide" evidence="6">
    <location>
        <begin position="1"/>
        <end position="24"/>
    </location>
</feature>